<dbReference type="RefSeq" id="WP_099150148.1">
    <property type="nucleotide sequence ID" value="NZ_PDUD01000018.1"/>
</dbReference>
<keyword evidence="1" id="KW-0812">Transmembrane</keyword>
<dbReference type="Proteomes" id="UP000223913">
    <property type="component" value="Unassembled WGS sequence"/>
</dbReference>
<sequence>MKILTQIFLDPFYDCDDRPESAVCKAAEGGIYAAEARRAEAGMESAFAGLQTLEFHPQGSMEQQLGIGQTPTLVFFDATGSTALTRLSKGQITKTRVEQIYTFLADLEPAGDGSGGFVTSDGDTVFQRDLWEQTEGSWFGMGLGPALGGCPGWLPKIICNFPVWVVLLVVLLMVLMIFNSLRK</sequence>
<proteinExistence type="predicted"/>
<evidence type="ECO:0000256" key="1">
    <source>
        <dbReference type="SAM" id="Phobius"/>
    </source>
</evidence>
<reference evidence="2 3" key="1">
    <citation type="submission" date="2017-10" db="EMBL/GenBank/DDBJ databases">
        <title>The draft genome sequence of Lewinella nigricans NBRC 102662.</title>
        <authorList>
            <person name="Wang K."/>
        </authorList>
    </citation>
    <scope>NUCLEOTIDE SEQUENCE [LARGE SCALE GENOMIC DNA]</scope>
    <source>
        <strain evidence="2 3">NBRC 102662</strain>
    </source>
</reference>
<keyword evidence="3" id="KW-1185">Reference proteome</keyword>
<evidence type="ECO:0000313" key="3">
    <source>
        <dbReference type="Proteomes" id="UP000223913"/>
    </source>
</evidence>
<name>A0A2D0NCC5_FLAN2</name>
<evidence type="ECO:0008006" key="4">
    <source>
        <dbReference type="Google" id="ProtNLM"/>
    </source>
</evidence>
<keyword evidence="1" id="KW-0472">Membrane</keyword>
<evidence type="ECO:0000313" key="2">
    <source>
        <dbReference type="EMBL" id="PHN06164.1"/>
    </source>
</evidence>
<gene>
    <name evidence="2" type="ORF">CRP01_11305</name>
</gene>
<protein>
    <recommendedName>
        <fullName evidence="4">Thioredoxin domain-containing protein</fullName>
    </recommendedName>
</protein>
<dbReference type="AlphaFoldDB" id="A0A2D0NCC5"/>
<organism evidence="2 3">
    <name type="scientific">Flavilitoribacter nigricans (strain ATCC 23147 / DSM 23189 / NBRC 102662 / NCIMB 1420 / SS-2)</name>
    <name type="common">Lewinella nigricans</name>
    <dbReference type="NCBI Taxonomy" id="1122177"/>
    <lineage>
        <taxon>Bacteria</taxon>
        <taxon>Pseudomonadati</taxon>
        <taxon>Bacteroidota</taxon>
        <taxon>Saprospiria</taxon>
        <taxon>Saprospirales</taxon>
        <taxon>Lewinellaceae</taxon>
        <taxon>Flavilitoribacter</taxon>
    </lineage>
</organism>
<feature type="transmembrane region" description="Helical" evidence="1">
    <location>
        <begin position="161"/>
        <end position="181"/>
    </location>
</feature>
<dbReference type="EMBL" id="PDUD01000018">
    <property type="protein sequence ID" value="PHN06164.1"/>
    <property type="molecule type" value="Genomic_DNA"/>
</dbReference>
<accession>A0A2D0NCC5</accession>
<keyword evidence="1" id="KW-1133">Transmembrane helix</keyword>
<comment type="caution">
    <text evidence="2">The sequence shown here is derived from an EMBL/GenBank/DDBJ whole genome shotgun (WGS) entry which is preliminary data.</text>
</comment>